<dbReference type="Pfam" id="PF03553">
    <property type="entry name" value="Na_H_antiporter"/>
    <property type="match status" value="1"/>
</dbReference>
<evidence type="ECO:0000256" key="5">
    <source>
        <dbReference type="ARBA" id="ARBA00023136"/>
    </source>
</evidence>
<evidence type="ECO:0000256" key="4">
    <source>
        <dbReference type="ARBA" id="ARBA00022989"/>
    </source>
</evidence>
<feature type="transmembrane region" description="Helical" evidence="6">
    <location>
        <begin position="61"/>
        <end position="80"/>
    </location>
</feature>
<keyword evidence="4 6" id="KW-1133">Transmembrane helix</keyword>
<feature type="domain" description="Na+/H+ antiporter NhaC-like C-terminal" evidence="7">
    <location>
        <begin position="186"/>
        <end position="449"/>
    </location>
</feature>
<gene>
    <name evidence="8" type="ORF">LX77_02980</name>
</gene>
<dbReference type="GO" id="GO:0005886">
    <property type="term" value="C:plasma membrane"/>
    <property type="evidence" value="ECO:0007669"/>
    <property type="project" value="UniProtKB-SubCell"/>
</dbReference>
<accession>A0A1A7R148</accession>
<keyword evidence="2" id="KW-1003">Cell membrane</keyword>
<feature type="transmembrane region" description="Helical" evidence="6">
    <location>
        <begin position="251"/>
        <end position="268"/>
    </location>
</feature>
<feature type="transmembrane region" description="Helical" evidence="6">
    <location>
        <begin position="101"/>
        <end position="121"/>
    </location>
</feature>
<dbReference type="EMBL" id="QLLQ01000013">
    <property type="protein sequence ID" value="RAJ20986.1"/>
    <property type="molecule type" value="Genomic_DNA"/>
</dbReference>
<feature type="transmembrane region" description="Helical" evidence="6">
    <location>
        <begin position="308"/>
        <end position="326"/>
    </location>
</feature>
<evidence type="ECO:0000256" key="6">
    <source>
        <dbReference type="SAM" id="Phobius"/>
    </source>
</evidence>
<organism evidence="8 9">
    <name type="scientific">Gelidibacter algens</name>
    <dbReference type="NCBI Taxonomy" id="49280"/>
    <lineage>
        <taxon>Bacteria</taxon>
        <taxon>Pseudomonadati</taxon>
        <taxon>Bacteroidota</taxon>
        <taxon>Flavobacteriia</taxon>
        <taxon>Flavobacteriales</taxon>
        <taxon>Flavobacteriaceae</taxon>
        <taxon>Gelidibacter</taxon>
    </lineage>
</organism>
<dbReference type="InterPro" id="IPR018461">
    <property type="entry name" value="Na/H_Antiport_NhaC-like_C"/>
</dbReference>
<evidence type="ECO:0000256" key="2">
    <source>
        <dbReference type="ARBA" id="ARBA00022475"/>
    </source>
</evidence>
<dbReference type="OrthoDB" id="9762978at2"/>
<feature type="transmembrane region" description="Helical" evidence="6">
    <location>
        <begin position="29"/>
        <end position="46"/>
    </location>
</feature>
<reference evidence="8 9" key="1">
    <citation type="submission" date="2018-06" db="EMBL/GenBank/DDBJ databases">
        <title>Genomic Encyclopedia of Archaeal and Bacterial Type Strains, Phase II (KMG-II): from individual species to whole genera.</title>
        <authorList>
            <person name="Goeker M."/>
        </authorList>
    </citation>
    <scope>NUCLEOTIDE SEQUENCE [LARGE SCALE GENOMIC DNA]</scope>
    <source>
        <strain evidence="8 9">DSM 12408</strain>
    </source>
</reference>
<dbReference type="PANTHER" id="PTHR43478">
    <property type="entry name" value="NA+/H+ ANTIPORTER-RELATED"/>
    <property type="match status" value="1"/>
</dbReference>
<comment type="subcellular location">
    <subcellularLocation>
        <location evidence="1">Cell membrane</location>
        <topology evidence="1">Multi-pass membrane protein</topology>
    </subcellularLocation>
</comment>
<feature type="transmembrane region" description="Helical" evidence="6">
    <location>
        <begin position="275"/>
        <end position="296"/>
    </location>
</feature>
<feature type="transmembrane region" description="Helical" evidence="6">
    <location>
        <begin position="430"/>
        <end position="448"/>
    </location>
</feature>
<sequence>MQNWGIISLVPAVTVIILALITRKTFEALVGGSFIGFVIISYKSSFSDFTNSLLLVMQDAAIGWVILVCGLFGSLIYLLAQSGGTNAFSGYLLKFVKTRKEALLATWLLGLCIFIDDYLNALTVGSSMKKVTDRFNVPREMLAYIVDSTAAPVCVLIPLSTWAIFISGLLESEGVVAQGEGLAGYLQAIPYITYGWVAAFLVPLVAINLIPPLGAMKKAEERAKKGILKPPDSDTISLEIPEYLSDKEPKLSYFVIPILVLICATVYFDIDALRGVITAIAFTVAYFAMSKVMSFAQAMDGVFKGFKTMLYALAIVTMSFVLKDVNDQMGLTPYVIESVSPWLNKEYLPVIAFVSLALITFATGSFWGVYAISLPVIIPLAQSMGVDIWLAIGSVISAGAFGSHACFYGDATILSASATECNNVAHVVTQLPYTLIAGGITCIIYLILGHTI</sequence>
<protein>
    <submittedName>
        <fullName evidence="8">Transporter (NhaC family)</fullName>
    </submittedName>
</protein>
<evidence type="ECO:0000313" key="8">
    <source>
        <dbReference type="EMBL" id="RAJ20986.1"/>
    </source>
</evidence>
<feature type="transmembrane region" description="Helical" evidence="6">
    <location>
        <begin position="347"/>
        <end position="368"/>
    </location>
</feature>
<dbReference type="RefSeq" id="WP_066434667.1">
    <property type="nucleotide sequence ID" value="NZ_LZRN01000021.1"/>
</dbReference>
<dbReference type="Proteomes" id="UP000248987">
    <property type="component" value="Unassembled WGS sequence"/>
</dbReference>
<evidence type="ECO:0000256" key="3">
    <source>
        <dbReference type="ARBA" id="ARBA00022692"/>
    </source>
</evidence>
<evidence type="ECO:0000313" key="9">
    <source>
        <dbReference type="Proteomes" id="UP000248987"/>
    </source>
</evidence>
<keyword evidence="3 6" id="KW-0812">Transmembrane</keyword>
<keyword evidence="5 6" id="KW-0472">Membrane</keyword>
<proteinExistence type="predicted"/>
<feature type="transmembrane region" description="Helical" evidence="6">
    <location>
        <begin position="388"/>
        <end position="409"/>
    </location>
</feature>
<dbReference type="STRING" id="49280.A9996_11025"/>
<feature type="transmembrane region" description="Helical" evidence="6">
    <location>
        <begin position="191"/>
        <end position="210"/>
    </location>
</feature>
<evidence type="ECO:0000256" key="1">
    <source>
        <dbReference type="ARBA" id="ARBA00004651"/>
    </source>
</evidence>
<feature type="transmembrane region" description="Helical" evidence="6">
    <location>
        <begin position="6"/>
        <end position="22"/>
    </location>
</feature>
<feature type="transmembrane region" description="Helical" evidence="6">
    <location>
        <begin position="141"/>
        <end position="170"/>
    </location>
</feature>
<evidence type="ECO:0000259" key="7">
    <source>
        <dbReference type="Pfam" id="PF03553"/>
    </source>
</evidence>
<dbReference type="AlphaFoldDB" id="A0A1A7R148"/>
<comment type="caution">
    <text evidence="8">The sequence shown here is derived from an EMBL/GenBank/DDBJ whole genome shotgun (WGS) entry which is preliminary data.</text>
</comment>
<keyword evidence="9" id="KW-1185">Reference proteome</keyword>
<dbReference type="PANTHER" id="PTHR43478:SF1">
    <property type="entry name" value="NA+_H+ ANTIPORTER NHAC-LIKE C-TERMINAL DOMAIN-CONTAINING PROTEIN"/>
    <property type="match status" value="1"/>
</dbReference>
<name>A0A1A7R148_9FLAO</name>